<organism evidence="2 3">
    <name type="scientific">Streptomyces inhibens</name>
    <dbReference type="NCBI Taxonomy" id="2293571"/>
    <lineage>
        <taxon>Bacteria</taxon>
        <taxon>Bacillati</taxon>
        <taxon>Actinomycetota</taxon>
        <taxon>Actinomycetes</taxon>
        <taxon>Kitasatosporales</taxon>
        <taxon>Streptomycetaceae</taxon>
        <taxon>Streptomyces</taxon>
    </lineage>
</organism>
<feature type="transmembrane region" description="Helical" evidence="1">
    <location>
        <begin position="89"/>
        <end position="111"/>
    </location>
</feature>
<evidence type="ECO:0000313" key="3">
    <source>
        <dbReference type="Proteomes" id="UP000262477"/>
    </source>
</evidence>
<protein>
    <submittedName>
        <fullName evidence="2">Uncharacterized protein</fullName>
    </submittedName>
</protein>
<dbReference type="AlphaFoldDB" id="A0A371QA20"/>
<comment type="caution">
    <text evidence="2">The sequence shown here is derived from an EMBL/GenBank/DDBJ whole genome shotgun (WGS) entry which is preliminary data.</text>
</comment>
<accession>A0A371QA20</accession>
<keyword evidence="1" id="KW-0812">Transmembrane</keyword>
<keyword evidence="3" id="KW-1185">Reference proteome</keyword>
<proteinExistence type="predicted"/>
<evidence type="ECO:0000313" key="2">
    <source>
        <dbReference type="EMBL" id="REK91547.1"/>
    </source>
</evidence>
<gene>
    <name evidence="2" type="ORF">DY245_03975</name>
</gene>
<keyword evidence="1" id="KW-1133">Transmembrane helix</keyword>
<dbReference type="Proteomes" id="UP000262477">
    <property type="component" value="Unassembled WGS sequence"/>
</dbReference>
<sequence>MIVAWGNSGSGLLILILSLAVSAFALFQIPTWCGAVNRDGKTYCRKNASGILMGCSYRQHRWQKLKLVVLRNKAGDLTQAVFPTAKEKFAGFIAVGGLASAIAAVVVPLIAGQG</sequence>
<keyword evidence="1" id="KW-0472">Membrane</keyword>
<dbReference type="EMBL" id="QUAC01000023">
    <property type="protein sequence ID" value="REK91547.1"/>
    <property type="molecule type" value="Genomic_DNA"/>
</dbReference>
<feature type="transmembrane region" description="Helical" evidence="1">
    <location>
        <begin position="12"/>
        <end position="36"/>
    </location>
</feature>
<evidence type="ECO:0000256" key="1">
    <source>
        <dbReference type="SAM" id="Phobius"/>
    </source>
</evidence>
<reference evidence="2 3" key="1">
    <citation type="submission" date="2018-08" db="EMBL/GenBank/DDBJ databases">
        <title>Streptomyces NEAU-D10 sp. nov., a novel Actinomycete isolated from soil.</title>
        <authorList>
            <person name="Jin L."/>
        </authorList>
    </citation>
    <scope>NUCLEOTIDE SEQUENCE [LARGE SCALE GENOMIC DNA]</scope>
    <source>
        <strain evidence="2 3">NEAU-D10</strain>
    </source>
</reference>
<name>A0A371QA20_STRIH</name>